<name>A0A7W9PCL0_9NOCA</name>
<protein>
    <submittedName>
        <fullName evidence="2">Uncharacterized protein</fullName>
    </submittedName>
</protein>
<comment type="caution">
    <text evidence="2">The sequence shown here is derived from an EMBL/GenBank/DDBJ whole genome shotgun (WGS) entry which is preliminary data.</text>
</comment>
<evidence type="ECO:0000256" key="1">
    <source>
        <dbReference type="SAM" id="Phobius"/>
    </source>
</evidence>
<sequence>MTVGHHLETAEQTRHRRIVNAVVAGVLVLIAVIGLLVFEQTKQDSRTEQLAQQLHDRLVAAGLPAPDTDVIGDSLGSDGGLICQDPTSPLIAARYRSSITNGASGPGSRPVIADRDTIAATELAIDTYCPDHLRAYLERMSDLKLGDTTK</sequence>
<dbReference type="Proteomes" id="UP000540412">
    <property type="component" value="Unassembled WGS sequence"/>
</dbReference>
<gene>
    <name evidence="2" type="ORF">BJY24_002045</name>
</gene>
<organism evidence="2 3">
    <name type="scientific">Nocardia transvalensis</name>
    <dbReference type="NCBI Taxonomy" id="37333"/>
    <lineage>
        <taxon>Bacteria</taxon>
        <taxon>Bacillati</taxon>
        <taxon>Actinomycetota</taxon>
        <taxon>Actinomycetes</taxon>
        <taxon>Mycobacteriales</taxon>
        <taxon>Nocardiaceae</taxon>
        <taxon>Nocardia</taxon>
    </lineage>
</organism>
<evidence type="ECO:0000313" key="2">
    <source>
        <dbReference type="EMBL" id="MBB5913178.1"/>
    </source>
</evidence>
<evidence type="ECO:0000313" key="3">
    <source>
        <dbReference type="Proteomes" id="UP000540412"/>
    </source>
</evidence>
<keyword evidence="3" id="KW-1185">Reference proteome</keyword>
<dbReference type="AlphaFoldDB" id="A0A7W9PCL0"/>
<keyword evidence="1" id="KW-0812">Transmembrane</keyword>
<keyword evidence="1" id="KW-1133">Transmembrane helix</keyword>
<proteinExistence type="predicted"/>
<feature type="transmembrane region" description="Helical" evidence="1">
    <location>
        <begin position="18"/>
        <end position="38"/>
    </location>
</feature>
<accession>A0A7W9PCL0</accession>
<reference evidence="2 3" key="1">
    <citation type="submission" date="2020-08" db="EMBL/GenBank/DDBJ databases">
        <title>Sequencing the genomes of 1000 actinobacteria strains.</title>
        <authorList>
            <person name="Klenk H.-P."/>
        </authorList>
    </citation>
    <scope>NUCLEOTIDE SEQUENCE [LARGE SCALE GENOMIC DNA]</scope>
    <source>
        <strain evidence="2 3">DSM 43582</strain>
    </source>
</reference>
<keyword evidence="1" id="KW-0472">Membrane</keyword>
<dbReference type="EMBL" id="JACHIT010000001">
    <property type="protein sequence ID" value="MBB5913178.1"/>
    <property type="molecule type" value="Genomic_DNA"/>
</dbReference>
<dbReference type="RefSeq" id="WP_051160955.1">
    <property type="nucleotide sequence ID" value="NZ_JACHIT010000001.1"/>
</dbReference>